<feature type="transmembrane region" description="Helical" evidence="2">
    <location>
        <begin position="20"/>
        <end position="37"/>
    </location>
</feature>
<dbReference type="AlphaFoldDB" id="A0A386JNG6"/>
<evidence type="ECO:0000313" key="3">
    <source>
        <dbReference type="EMBL" id="AYD72986.1"/>
    </source>
</evidence>
<keyword evidence="2" id="KW-0812">Transmembrane</keyword>
<reference evidence="3" key="1">
    <citation type="journal article" date="2018" name="Mitochondrial DNA Part B Resour">
        <title>The first complete mitochondrial genome of wild soybean (Glycine soja).</title>
        <authorList>
            <person name="Asaf S."/>
            <person name="Khan A.L."/>
            <person name="Al-Harrasi A."/>
            <person name="Kim T.H."/>
            <person name="Lee I.-J."/>
        </authorList>
    </citation>
    <scope>NUCLEOTIDE SEQUENCE</scope>
</reference>
<protein>
    <submittedName>
        <fullName evidence="3">Uncharacterized protein</fullName>
    </submittedName>
</protein>
<accession>A0A386JNG6</accession>
<geneLocation type="mitochondrion" evidence="3"/>
<gene>
    <name evidence="3" type="primary">orf261</name>
</gene>
<feature type="transmembrane region" description="Helical" evidence="2">
    <location>
        <begin position="57"/>
        <end position="77"/>
    </location>
</feature>
<dbReference type="Gramene" id="GeneID_38334466_t1">
    <property type="protein sequence ID" value="YP_009532838.1"/>
    <property type="gene ID" value="GeneID_38334466"/>
</dbReference>
<keyword evidence="2" id="KW-0472">Membrane</keyword>
<feature type="compositionally biased region" description="Low complexity" evidence="1">
    <location>
        <begin position="136"/>
        <end position="169"/>
    </location>
</feature>
<feature type="region of interest" description="Disordered" evidence="1">
    <location>
        <begin position="90"/>
        <end position="111"/>
    </location>
</feature>
<feature type="region of interest" description="Disordered" evidence="1">
    <location>
        <begin position="126"/>
        <end position="175"/>
    </location>
</feature>
<evidence type="ECO:0000256" key="2">
    <source>
        <dbReference type="SAM" id="Phobius"/>
    </source>
</evidence>
<keyword evidence="2" id="KW-1133">Transmembrane helix</keyword>
<dbReference type="KEGG" id="gsj:38334466"/>
<name>A0A386JNG6_GLYSO</name>
<dbReference type="RefSeq" id="YP_009532838.1">
    <property type="nucleotide sequence ID" value="NC_039768.1"/>
</dbReference>
<proteinExistence type="predicted"/>
<dbReference type="EMBL" id="MF955859">
    <property type="protein sequence ID" value="AYD72986.1"/>
    <property type="molecule type" value="Genomic_DNA"/>
</dbReference>
<dbReference type="GeneID" id="38334466"/>
<organism evidence="3">
    <name type="scientific">Glycine soja</name>
    <name type="common">Wild soybean</name>
    <dbReference type="NCBI Taxonomy" id="3848"/>
    <lineage>
        <taxon>Eukaryota</taxon>
        <taxon>Viridiplantae</taxon>
        <taxon>Streptophyta</taxon>
        <taxon>Embryophyta</taxon>
        <taxon>Tracheophyta</taxon>
        <taxon>Spermatophyta</taxon>
        <taxon>Magnoliopsida</taxon>
        <taxon>eudicotyledons</taxon>
        <taxon>Gunneridae</taxon>
        <taxon>Pentapetalae</taxon>
        <taxon>rosids</taxon>
        <taxon>fabids</taxon>
        <taxon>Fabales</taxon>
        <taxon>Fabaceae</taxon>
        <taxon>Papilionoideae</taxon>
        <taxon>50 kb inversion clade</taxon>
        <taxon>NPAAA clade</taxon>
        <taxon>indigoferoid/millettioid clade</taxon>
        <taxon>Phaseoleae</taxon>
        <taxon>Glycine</taxon>
        <taxon>Glycine subgen. Soja</taxon>
    </lineage>
</organism>
<evidence type="ECO:0000256" key="1">
    <source>
        <dbReference type="SAM" id="MobiDB-lite"/>
    </source>
</evidence>
<sequence length="261" mass="28338">MARKGNPISVRRAIDIAIRFFILCCVFTLFYSLSLVLDLDLTIYFGKLKSGRTIRHILTMLGLPFLGILVGFFIYGWELKMMDPEGAAASSGGSNSISVGGRSEMGGSSRGSGWTSFDINVLGEPFPNEEGEEVAQPDAQNAPANPVASPGGAQEQAPLPQAPAPAQEAHPAEVSELKEEIKALIREQVREESEKGVGPLTKLFPEQREINSSVALLIMEQLEITSEIGVENLREWISRIKEDKSLLKGLIGEYLPPKKGG</sequence>
<dbReference type="SMR" id="A0A386JNG6"/>
<keyword evidence="3" id="KW-0496">Mitochondrion</keyword>